<sequence>MQSLAQLKYPFLPYTPYTPTLRLLLYPEHSGTAATAALRHFLNTAEPRRMASRLAACEPCRKSKLACDHNRPVCTRCSNNNRKGHCVYRNAPFKRKRIDTGPALNPSRSTRTIADTESIVPASAPARTPNRYPNPGYTGSSSHVAIFNYISAKDNSPNSVLDGETTLPRTQPEDDLLTQRGADCLKQLLSTFSLQHMEDLVQSWLARGANLTLTGGIVQHCLKGVDLPISATSSIEGWHLVNAKYLSANSSQPFETCKTMSFPGFCAQFTDQNTRWETLGIFLSAVTRAAMDTPFFQSLYTSEEWRRTLQKFCMRVADSALEIALSLDCLNDLQLFLQYENWIVHTNVYGDHSYHSWRRLGDLIASIYALGYHEKLDNYPDCPPFLTELRKAVFARVYSGDKNVAIFLGQPPRIDKRFCHFQVPSSPGAEDIWLLSGTAPGGVDIAEWRPDTRASFMAESRWTAMCAYLKEDILCLQREKGSDAADFQRRIASFERDFLAAVRLNHLHVMFMLSLLQLRTPAEPDTSTVEIAEEIISLIVDLILLRDQIVNSGTSLVWKITYYALPAAGILLLALLNQRTSPTAPRLMGPKVLQHLTILAAELQAGSIIQPCQPNFELISKAMQTIQSFLDSVAADAMQVAPGFLSGTMDEWPRFANQQTLDFEIGFWQSLADHPLLNQFVDGVLFE</sequence>
<dbReference type="STRING" id="227321.Q5B340"/>
<dbReference type="SMART" id="SM00066">
    <property type="entry name" value="GAL4"/>
    <property type="match status" value="1"/>
</dbReference>
<dbReference type="Proteomes" id="UP000000560">
    <property type="component" value="Chromosome III"/>
</dbReference>
<evidence type="ECO:0000256" key="3">
    <source>
        <dbReference type="ARBA" id="ARBA00023125"/>
    </source>
</evidence>
<reference evidence="8" key="1">
    <citation type="journal article" date="2005" name="Nature">
        <title>Sequencing of Aspergillus nidulans and comparative analysis with A. fumigatus and A. oryzae.</title>
        <authorList>
            <person name="Galagan J.E."/>
            <person name="Calvo S.E."/>
            <person name="Cuomo C."/>
            <person name="Ma L.J."/>
            <person name="Wortman J.R."/>
            <person name="Batzoglou S."/>
            <person name="Lee S.I."/>
            <person name="Basturkmen M."/>
            <person name="Spevak C.C."/>
            <person name="Clutterbuck J."/>
            <person name="Kapitonov V."/>
            <person name="Jurka J."/>
            <person name="Scazzocchio C."/>
            <person name="Farman M."/>
            <person name="Butler J."/>
            <person name="Purcell S."/>
            <person name="Harris S."/>
            <person name="Braus G.H."/>
            <person name="Draht O."/>
            <person name="Busch S."/>
            <person name="D'Enfert C."/>
            <person name="Bouchier C."/>
            <person name="Goldman G.H."/>
            <person name="Bell-Pedersen D."/>
            <person name="Griffiths-Jones S."/>
            <person name="Doonan J.H."/>
            <person name="Yu J."/>
            <person name="Vienken K."/>
            <person name="Pain A."/>
            <person name="Freitag M."/>
            <person name="Selker E.U."/>
            <person name="Archer D.B."/>
            <person name="Penalva M.A."/>
            <person name="Oakley B.R."/>
            <person name="Momany M."/>
            <person name="Tanaka T."/>
            <person name="Kumagai T."/>
            <person name="Asai K."/>
            <person name="Machida M."/>
            <person name="Nierman W.C."/>
            <person name="Denning D.W."/>
            <person name="Caddick M."/>
            <person name="Hynes M."/>
            <person name="Paoletti M."/>
            <person name="Fischer R."/>
            <person name="Miller B."/>
            <person name="Dyer P."/>
            <person name="Sachs M.S."/>
            <person name="Osmani S.A."/>
            <person name="Birren B.W."/>
        </authorList>
    </citation>
    <scope>NUCLEOTIDE SEQUENCE [LARGE SCALE GENOMIC DNA]</scope>
    <source>
        <strain evidence="8">FGSC A4 / ATCC 38163 / CBS 112.46 / NRRL 194 / M139</strain>
    </source>
</reference>
<organism evidence="7 8">
    <name type="scientific">Emericella nidulans (strain FGSC A4 / ATCC 38163 / CBS 112.46 / NRRL 194 / M139)</name>
    <name type="common">Aspergillus nidulans</name>
    <dbReference type="NCBI Taxonomy" id="227321"/>
    <lineage>
        <taxon>Eukaryota</taxon>
        <taxon>Fungi</taxon>
        <taxon>Dikarya</taxon>
        <taxon>Ascomycota</taxon>
        <taxon>Pezizomycotina</taxon>
        <taxon>Eurotiomycetes</taxon>
        <taxon>Eurotiomycetidae</taxon>
        <taxon>Eurotiales</taxon>
        <taxon>Aspergillaceae</taxon>
        <taxon>Aspergillus</taxon>
        <taxon>Aspergillus subgen. Nidulantes</taxon>
    </lineage>
</organism>
<accession>C8V844</accession>
<dbReference type="GO" id="GO:0005634">
    <property type="term" value="C:nucleus"/>
    <property type="evidence" value="ECO:0007669"/>
    <property type="project" value="UniProtKB-SubCell"/>
</dbReference>
<dbReference type="InterPro" id="IPR001138">
    <property type="entry name" value="Zn2Cys6_DnaBD"/>
</dbReference>
<evidence type="ECO:0000259" key="6">
    <source>
        <dbReference type="PROSITE" id="PS50048"/>
    </source>
</evidence>
<dbReference type="GO" id="GO:0008270">
    <property type="term" value="F:zinc ion binding"/>
    <property type="evidence" value="ECO:0007669"/>
    <property type="project" value="InterPro"/>
</dbReference>
<evidence type="ECO:0000313" key="7">
    <source>
        <dbReference type="EMBL" id="CBF76223.1"/>
    </source>
</evidence>
<dbReference type="PANTHER" id="PTHR31001:SF40">
    <property type="entry name" value="ZN(II)2CYS6 TRANSCRIPTION FACTOR (EUROFUNG)"/>
    <property type="match status" value="1"/>
</dbReference>
<dbReference type="eggNOG" id="ENOG502SM98">
    <property type="taxonomic scope" value="Eukaryota"/>
</dbReference>
<comment type="subcellular location">
    <subcellularLocation>
        <location evidence="1">Nucleus</location>
    </subcellularLocation>
</comment>
<proteinExistence type="predicted"/>
<dbReference type="GO" id="GO:0004521">
    <property type="term" value="F:RNA endonuclease activity"/>
    <property type="evidence" value="ECO:0000318"/>
    <property type="project" value="GO_Central"/>
</dbReference>
<dbReference type="Pfam" id="PF00172">
    <property type="entry name" value="Zn_clus"/>
    <property type="match status" value="1"/>
</dbReference>
<accession>Q5B340</accession>
<evidence type="ECO:0000256" key="1">
    <source>
        <dbReference type="ARBA" id="ARBA00004123"/>
    </source>
</evidence>
<dbReference type="SUPFAM" id="SSF57701">
    <property type="entry name" value="Zn2/Cys6 DNA-binding domain"/>
    <property type="match status" value="1"/>
</dbReference>
<keyword evidence="3" id="KW-0238">DNA-binding</keyword>
<dbReference type="OMA" id="KLACDHQ"/>
<dbReference type="OrthoDB" id="4898680at2759"/>
<keyword evidence="5" id="KW-0539">Nucleus</keyword>
<dbReference type="Gene3D" id="4.10.240.10">
    <property type="entry name" value="Zn(2)-C6 fungal-type DNA-binding domain"/>
    <property type="match status" value="1"/>
</dbReference>
<dbReference type="CDD" id="cd12148">
    <property type="entry name" value="fungal_TF_MHR"/>
    <property type="match status" value="1"/>
</dbReference>
<dbReference type="CDD" id="cd00067">
    <property type="entry name" value="GAL4"/>
    <property type="match status" value="1"/>
</dbReference>
<dbReference type="PROSITE" id="PS50048">
    <property type="entry name" value="ZN2_CY6_FUNGAL_2"/>
    <property type="match status" value="1"/>
</dbReference>
<protein>
    <submittedName>
        <fullName evidence="7">Zn(II)2Cys6 transcription factor (Eurofung)</fullName>
    </submittedName>
</protein>
<evidence type="ECO:0000256" key="2">
    <source>
        <dbReference type="ARBA" id="ARBA00023015"/>
    </source>
</evidence>
<keyword evidence="4" id="KW-0804">Transcription</keyword>
<dbReference type="InterPro" id="IPR050613">
    <property type="entry name" value="Sec_Metabolite_Reg"/>
</dbReference>
<keyword evidence="8" id="KW-1185">Reference proteome</keyword>
<gene>
    <name evidence="7" type="ORF">ANIA_05040</name>
</gene>
<evidence type="ECO:0000256" key="5">
    <source>
        <dbReference type="ARBA" id="ARBA00023242"/>
    </source>
</evidence>
<dbReference type="HOGENOM" id="CLU_013296_0_0_1"/>
<dbReference type="KEGG" id="ani:ANIA_05040"/>
<evidence type="ECO:0000256" key="4">
    <source>
        <dbReference type="ARBA" id="ARBA00023163"/>
    </source>
</evidence>
<dbReference type="InParanoid" id="Q5B340"/>
<dbReference type="RefSeq" id="XP_662644.1">
    <property type="nucleotide sequence ID" value="XM_657552.1"/>
</dbReference>
<reference evidence="8" key="2">
    <citation type="journal article" date="2009" name="Fungal Genet. Biol.">
        <title>The 2008 update of the Aspergillus nidulans genome annotation: a community effort.</title>
        <authorList>
            <person name="Wortman J.R."/>
            <person name="Gilsenan J.M."/>
            <person name="Joardar V."/>
            <person name="Deegan J."/>
            <person name="Clutterbuck J."/>
            <person name="Andersen M.R."/>
            <person name="Archer D."/>
            <person name="Bencina M."/>
            <person name="Braus G."/>
            <person name="Coutinho P."/>
            <person name="von Dohren H."/>
            <person name="Doonan J."/>
            <person name="Driessen A.J."/>
            <person name="Durek P."/>
            <person name="Espeso E."/>
            <person name="Fekete E."/>
            <person name="Flipphi M."/>
            <person name="Estrada C.G."/>
            <person name="Geysens S."/>
            <person name="Goldman G."/>
            <person name="de Groot P.W."/>
            <person name="Hansen K."/>
            <person name="Harris S.D."/>
            <person name="Heinekamp T."/>
            <person name="Helmstaedt K."/>
            <person name="Henrissat B."/>
            <person name="Hofmann G."/>
            <person name="Homan T."/>
            <person name="Horio T."/>
            <person name="Horiuchi H."/>
            <person name="James S."/>
            <person name="Jones M."/>
            <person name="Karaffa L."/>
            <person name="Karanyi Z."/>
            <person name="Kato M."/>
            <person name="Keller N."/>
            <person name="Kelly D.E."/>
            <person name="Kiel J.A."/>
            <person name="Kim J.M."/>
            <person name="van der Klei I.J."/>
            <person name="Klis F.M."/>
            <person name="Kovalchuk A."/>
            <person name="Krasevec N."/>
            <person name="Kubicek C.P."/>
            <person name="Liu B."/>
            <person name="Maccabe A."/>
            <person name="Meyer V."/>
            <person name="Mirabito P."/>
            <person name="Miskei M."/>
            <person name="Mos M."/>
            <person name="Mullins J."/>
            <person name="Nelson D.R."/>
            <person name="Nielsen J."/>
            <person name="Oakley B.R."/>
            <person name="Osmani S.A."/>
            <person name="Pakula T."/>
            <person name="Paszewski A."/>
            <person name="Paulsen I."/>
            <person name="Pilsyk S."/>
            <person name="Pocsi I."/>
            <person name="Punt P.J."/>
            <person name="Ram A.F."/>
            <person name="Ren Q."/>
            <person name="Robellet X."/>
            <person name="Robson G."/>
            <person name="Seiboth B."/>
            <person name="van Solingen P."/>
            <person name="Specht T."/>
            <person name="Sun J."/>
            <person name="Taheri-Talesh N."/>
            <person name="Takeshita N."/>
            <person name="Ussery D."/>
            <person name="vanKuyk P.A."/>
            <person name="Visser H."/>
            <person name="van de Vondervoort P.J."/>
            <person name="de Vries R.P."/>
            <person name="Walton J."/>
            <person name="Xiang X."/>
            <person name="Xiong Y."/>
            <person name="Zeng A.P."/>
            <person name="Brandt B.W."/>
            <person name="Cornell M.J."/>
            <person name="van den Hondel C.A."/>
            <person name="Visser J."/>
            <person name="Oliver S.G."/>
            <person name="Turner G."/>
        </authorList>
    </citation>
    <scope>GENOME REANNOTATION</scope>
    <source>
        <strain evidence="8">FGSC A4 / ATCC 38163 / CBS 112.46 / NRRL 194 / M139</strain>
    </source>
</reference>
<dbReference type="EMBL" id="BN001303">
    <property type="protein sequence ID" value="CBF76223.1"/>
    <property type="molecule type" value="Genomic_DNA"/>
</dbReference>
<dbReference type="GO" id="GO:0003677">
    <property type="term" value="F:DNA binding"/>
    <property type="evidence" value="ECO:0007669"/>
    <property type="project" value="UniProtKB-KW"/>
</dbReference>
<dbReference type="GO" id="GO:0000981">
    <property type="term" value="F:DNA-binding transcription factor activity, RNA polymerase II-specific"/>
    <property type="evidence" value="ECO:0007669"/>
    <property type="project" value="InterPro"/>
</dbReference>
<dbReference type="InterPro" id="IPR036864">
    <property type="entry name" value="Zn2-C6_fun-type_DNA-bd_sf"/>
</dbReference>
<name>Q5B340_EMENI</name>
<evidence type="ECO:0000313" key="8">
    <source>
        <dbReference type="Proteomes" id="UP000000560"/>
    </source>
</evidence>
<dbReference type="PROSITE" id="PS00463">
    <property type="entry name" value="ZN2_CY6_FUNGAL_1"/>
    <property type="match status" value="1"/>
</dbReference>
<keyword evidence="2" id="KW-0805">Transcription regulation</keyword>
<dbReference type="AlphaFoldDB" id="Q5B340"/>
<dbReference type="GeneID" id="2872839"/>
<dbReference type="PANTHER" id="PTHR31001">
    <property type="entry name" value="UNCHARACTERIZED TRANSCRIPTIONAL REGULATORY PROTEIN"/>
    <property type="match status" value="1"/>
</dbReference>
<feature type="domain" description="Zn(2)-C6 fungal-type" evidence="6">
    <location>
        <begin position="56"/>
        <end position="88"/>
    </location>
</feature>